<keyword evidence="1" id="KW-0812">Transmembrane</keyword>
<evidence type="ECO:0000313" key="2">
    <source>
        <dbReference type="EMBL" id="QHT16096.1"/>
    </source>
</evidence>
<organism evidence="2">
    <name type="scientific">viral metagenome</name>
    <dbReference type="NCBI Taxonomy" id="1070528"/>
    <lineage>
        <taxon>unclassified sequences</taxon>
        <taxon>metagenomes</taxon>
        <taxon>organismal metagenomes</taxon>
    </lineage>
</organism>
<protein>
    <submittedName>
        <fullName evidence="2">Uncharacterized protein</fullName>
    </submittedName>
</protein>
<feature type="transmembrane region" description="Helical" evidence="1">
    <location>
        <begin position="52"/>
        <end position="72"/>
    </location>
</feature>
<proteinExistence type="predicted"/>
<reference evidence="2" key="1">
    <citation type="journal article" date="2020" name="Nature">
        <title>Giant virus diversity and host interactions through global metagenomics.</title>
        <authorList>
            <person name="Schulz F."/>
            <person name="Roux S."/>
            <person name="Paez-Espino D."/>
            <person name="Jungbluth S."/>
            <person name="Walsh D.A."/>
            <person name="Denef V.J."/>
            <person name="McMahon K.D."/>
            <person name="Konstantinidis K.T."/>
            <person name="Eloe-Fadrosh E.A."/>
            <person name="Kyrpides N.C."/>
            <person name="Woyke T."/>
        </authorList>
    </citation>
    <scope>NUCLEOTIDE SEQUENCE</scope>
    <source>
        <strain evidence="2">GVMAG-M-3300023174-182</strain>
    </source>
</reference>
<accession>A0A6C0DGN8</accession>
<dbReference type="EMBL" id="MN739615">
    <property type="protein sequence ID" value="QHT16096.1"/>
    <property type="molecule type" value="Genomic_DNA"/>
</dbReference>
<keyword evidence="1" id="KW-1133">Transmembrane helix</keyword>
<dbReference type="AlphaFoldDB" id="A0A6C0DGN8"/>
<name>A0A6C0DGN8_9ZZZZ</name>
<keyword evidence="1" id="KW-0472">Membrane</keyword>
<evidence type="ECO:0000256" key="1">
    <source>
        <dbReference type="SAM" id="Phobius"/>
    </source>
</evidence>
<sequence>MLKRILINRCLHHANSKTKCYENIHKLDHIREELNEIKEIVKSYDERLTISYTTNIIALTFTSIMFFSKLLVS</sequence>